<accession>A0ACD5FF04</accession>
<geneLocation type="plasmid" evidence="1 2">
    <name>unnamed1</name>
</geneLocation>
<evidence type="ECO:0000313" key="1">
    <source>
        <dbReference type="EMBL" id="XKQ43914.1"/>
    </source>
</evidence>
<reference evidence="1" key="1">
    <citation type="submission" date="2024-10" db="EMBL/GenBank/DDBJ databases">
        <title>Strain of Rhizobium-related bacteria isolated fromm roots of Vavilovia formosa.</title>
        <authorList>
            <person name="Kimeklis A."/>
            <person name="Afonin A."/>
        </authorList>
    </citation>
    <scope>NUCLEOTIDE SEQUENCE</scope>
    <source>
        <strain evidence="1">Vaf12</strain>
    </source>
</reference>
<protein>
    <submittedName>
        <fullName evidence="1">Peptidoglycan-binding protein</fullName>
    </submittedName>
</protein>
<keyword evidence="1" id="KW-0614">Plasmid</keyword>
<name>A0ACD5FF04_RHILE</name>
<dbReference type="Proteomes" id="UP000076193">
    <property type="component" value="Plasmid unnamed1"/>
</dbReference>
<sequence>MTGVVDEDTRAALSQMQKDNNLKITGSVTTEVLNAFGIAAQ</sequence>
<proteinExistence type="predicted"/>
<evidence type="ECO:0000313" key="2">
    <source>
        <dbReference type="Proteomes" id="UP000076193"/>
    </source>
</evidence>
<gene>
    <name evidence="1" type="ORF">A4A59_028955</name>
</gene>
<dbReference type="EMBL" id="CP171845">
    <property type="protein sequence ID" value="XKQ43914.1"/>
    <property type="molecule type" value="Genomic_DNA"/>
</dbReference>
<organism evidence="1 2">
    <name type="scientific">Rhizobium leguminosarum</name>
    <dbReference type="NCBI Taxonomy" id="384"/>
    <lineage>
        <taxon>Bacteria</taxon>
        <taxon>Pseudomonadati</taxon>
        <taxon>Pseudomonadota</taxon>
        <taxon>Alphaproteobacteria</taxon>
        <taxon>Hyphomicrobiales</taxon>
        <taxon>Rhizobiaceae</taxon>
        <taxon>Rhizobium/Agrobacterium group</taxon>
        <taxon>Rhizobium</taxon>
    </lineage>
</organism>